<feature type="domain" description="Mos1 transposase HTH" evidence="1">
    <location>
        <begin position="261"/>
        <end position="307"/>
    </location>
</feature>
<dbReference type="PANTHER" id="PTHR46060">
    <property type="entry name" value="MARINER MOS1 TRANSPOSASE-LIKE PROTEIN"/>
    <property type="match status" value="1"/>
</dbReference>
<evidence type="ECO:0000313" key="3">
    <source>
        <dbReference type="Proteomes" id="UP000053660"/>
    </source>
</evidence>
<dbReference type="GO" id="GO:0000014">
    <property type="term" value="F:single-stranded DNA endodeoxyribonuclease activity"/>
    <property type="evidence" value="ECO:0007669"/>
    <property type="project" value="TreeGrafter"/>
</dbReference>
<dbReference type="Gene3D" id="3.30.420.10">
    <property type="entry name" value="Ribonuclease H-like superfamily/Ribonuclease H"/>
    <property type="match status" value="1"/>
</dbReference>
<dbReference type="GO" id="GO:0044547">
    <property type="term" value="F:DNA topoisomerase binding"/>
    <property type="evidence" value="ECO:0007669"/>
    <property type="project" value="TreeGrafter"/>
</dbReference>
<dbReference type="GO" id="GO:0035861">
    <property type="term" value="C:site of double-strand break"/>
    <property type="evidence" value="ECO:0007669"/>
    <property type="project" value="TreeGrafter"/>
</dbReference>
<dbReference type="InterPro" id="IPR036397">
    <property type="entry name" value="RNaseH_sf"/>
</dbReference>
<organism evidence="2 3">
    <name type="scientific">Oesophagostomum dentatum</name>
    <name type="common">Nodular worm</name>
    <dbReference type="NCBI Taxonomy" id="61180"/>
    <lineage>
        <taxon>Eukaryota</taxon>
        <taxon>Metazoa</taxon>
        <taxon>Ecdysozoa</taxon>
        <taxon>Nematoda</taxon>
        <taxon>Chromadorea</taxon>
        <taxon>Rhabditida</taxon>
        <taxon>Rhabditina</taxon>
        <taxon>Rhabditomorpha</taxon>
        <taxon>Strongyloidea</taxon>
        <taxon>Strongylidae</taxon>
        <taxon>Oesophagostomum</taxon>
    </lineage>
</organism>
<dbReference type="GO" id="GO:0042800">
    <property type="term" value="F:histone H3K4 methyltransferase activity"/>
    <property type="evidence" value="ECO:0007669"/>
    <property type="project" value="TreeGrafter"/>
</dbReference>
<dbReference type="InterPro" id="IPR041426">
    <property type="entry name" value="Mos1_HTH"/>
</dbReference>
<dbReference type="GO" id="GO:0003690">
    <property type="term" value="F:double-stranded DNA binding"/>
    <property type="evidence" value="ECO:0007669"/>
    <property type="project" value="TreeGrafter"/>
</dbReference>
<dbReference type="GO" id="GO:0003697">
    <property type="term" value="F:single-stranded DNA binding"/>
    <property type="evidence" value="ECO:0007669"/>
    <property type="project" value="TreeGrafter"/>
</dbReference>
<dbReference type="EMBL" id="KN551702">
    <property type="protein sequence ID" value="KHJ91931.1"/>
    <property type="molecule type" value="Genomic_DNA"/>
</dbReference>
<proteinExistence type="predicted"/>
<dbReference type="GO" id="GO:0000729">
    <property type="term" value="P:DNA double-strand break processing"/>
    <property type="evidence" value="ECO:0007669"/>
    <property type="project" value="TreeGrafter"/>
</dbReference>
<dbReference type="GO" id="GO:0015074">
    <property type="term" value="P:DNA integration"/>
    <property type="evidence" value="ECO:0007669"/>
    <property type="project" value="TreeGrafter"/>
</dbReference>
<gene>
    <name evidence="2" type="ORF">OESDEN_08189</name>
</gene>
<dbReference type="GO" id="GO:0000793">
    <property type="term" value="C:condensed chromosome"/>
    <property type="evidence" value="ECO:0007669"/>
    <property type="project" value="TreeGrafter"/>
</dbReference>
<reference evidence="2 3" key="1">
    <citation type="submission" date="2014-03" db="EMBL/GenBank/DDBJ databases">
        <title>Draft genome of the hookworm Oesophagostomum dentatum.</title>
        <authorList>
            <person name="Mitreva M."/>
        </authorList>
    </citation>
    <scope>NUCLEOTIDE SEQUENCE [LARGE SCALE GENOMIC DNA]</scope>
    <source>
        <strain evidence="2 3">OD-Hann</strain>
    </source>
</reference>
<dbReference type="Gene3D" id="1.10.10.1450">
    <property type="match status" value="1"/>
</dbReference>
<sequence>MLGSIVKMLQEHLSQVNKSDHLTANDVASFFNDYLLKYYESDDWDIREVPESEWATARRIGEEVQRLWGRLPGDGLDDVPYAEMCQLVEIIKSHASRIDLGKKSLVRITDVKDFYDLCQSLRTDAESPESLQDCLDEVIELDSFERQQRKMRDPNADAPVPVVFSKTDERGTNFQEKLGKALDNACDGESAIPEEVPAVALLQQPVPHVDVSLGTSDSSSDLLSHIGGSLGRSAKSRKVGPVAAVQISGRSYPFASNAQPVDLKPVALFHFRQGLSAKMTMAEIVSTFGEDSVADYQVTEWYDEFYQKYHHVGSAASSTQSQAQNRLIRALLEADPNKTIPQLAAEFGTSVEVMVSYLRMNGILRSVKRTVLNERQRRNRMEICSGLTYRQERDPTFLDRIVTYGEVWVGTAGHKESSTMIAVWWTSSAVVYFYVVAGGNMTSQLYFYHVTEMHKKLLKMRGGKAEDLILLHDNQLPYISLGAIRAIHQLGYEILQLPEKCSDLLPTDYHIVPSFRQFLIGRMFSNDYQLMRCFSVFMHSKDVQFYKSGIYDLVERWKKCFDASGDYFKP</sequence>
<dbReference type="Proteomes" id="UP000053660">
    <property type="component" value="Unassembled WGS sequence"/>
</dbReference>
<accession>A0A0B1T702</accession>
<dbReference type="InterPro" id="IPR052709">
    <property type="entry name" value="Transposase-MT_Hybrid"/>
</dbReference>
<evidence type="ECO:0000259" key="1">
    <source>
        <dbReference type="Pfam" id="PF17906"/>
    </source>
</evidence>
<keyword evidence="3" id="KW-1185">Reference proteome</keyword>
<dbReference type="OrthoDB" id="5841685at2759"/>
<dbReference type="GO" id="GO:0044774">
    <property type="term" value="P:mitotic DNA integrity checkpoint signaling"/>
    <property type="evidence" value="ECO:0007669"/>
    <property type="project" value="TreeGrafter"/>
</dbReference>
<dbReference type="PANTHER" id="PTHR46060:SF3">
    <property type="entry name" value="PROTEIN GVQW3"/>
    <property type="match status" value="1"/>
</dbReference>
<dbReference type="Pfam" id="PF17906">
    <property type="entry name" value="HTH_48"/>
    <property type="match status" value="1"/>
</dbReference>
<protein>
    <recommendedName>
        <fullName evidence="1">Mos1 transposase HTH domain-containing protein</fullName>
    </recommendedName>
</protein>
<dbReference type="GO" id="GO:0006303">
    <property type="term" value="P:double-strand break repair via nonhomologous end joining"/>
    <property type="evidence" value="ECO:0007669"/>
    <property type="project" value="TreeGrafter"/>
</dbReference>
<evidence type="ECO:0000313" key="2">
    <source>
        <dbReference type="EMBL" id="KHJ91931.1"/>
    </source>
</evidence>
<dbReference type="GO" id="GO:0005634">
    <property type="term" value="C:nucleus"/>
    <property type="evidence" value="ECO:0007669"/>
    <property type="project" value="TreeGrafter"/>
</dbReference>
<dbReference type="AlphaFoldDB" id="A0A0B1T702"/>
<dbReference type="GO" id="GO:0031297">
    <property type="term" value="P:replication fork processing"/>
    <property type="evidence" value="ECO:0007669"/>
    <property type="project" value="TreeGrafter"/>
</dbReference>
<dbReference type="GO" id="GO:0046975">
    <property type="term" value="F:histone H3K36 methyltransferase activity"/>
    <property type="evidence" value="ECO:0007669"/>
    <property type="project" value="TreeGrafter"/>
</dbReference>
<name>A0A0B1T702_OESDE</name>